<feature type="transmembrane region" description="Helical" evidence="1">
    <location>
        <begin position="123"/>
        <end position="146"/>
    </location>
</feature>
<keyword evidence="1" id="KW-0472">Membrane</keyword>
<evidence type="ECO:0000256" key="1">
    <source>
        <dbReference type="SAM" id="Phobius"/>
    </source>
</evidence>
<feature type="transmembrane region" description="Helical" evidence="1">
    <location>
        <begin position="761"/>
        <end position="780"/>
    </location>
</feature>
<dbReference type="Proteomes" id="UP000239209">
    <property type="component" value="Unassembled WGS sequence"/>
</dbReference>
<feature type="transmembrane region" description="Helical" evidence="1">
    <location>
        <begin position="207"/>
        <end position="226"/>
    </location>
</feature>
<feature type="transmembrane region" description="Helical" evidence="1">
    <location>
        <begin position="735"/>
        <end position="754"/>
    </location>
</feature>
<keyword evidence="3" id="KW-1185">Reference proteome</keyword>
<keyword evidence="1" id="KW-0812">Transmembrane</keyword>
<feature type="transmembrane region" description="Helical" evidence="1">
    <location>
        <begin position="648"/>
        <end position="672"/>
    </location>
</feature>
<reference evidence="2 3" key="1">
    <citation type="submission" date="2018-03" db="EMBL/GenBank/DDBJ databases">
        <title>Genomic Encyclopedia of Archaeal and Bacterial Type Strains, Phase II (KMG-II): from individual species to whole genera.</title>
        <authorList>
            <person name="Goeker M."/>
        </authorList>
    </citation>
    <scope>NUCLEOTIDE SEQUENCE [LARGE SCALE GENOMIC DNA]</scope>
    <source>
        <strain evidence="2 3">DSM 45348</strain>
    </source>
</reference>
<feature type="transmembrane region" description="Helical" evidence="1">
    <location>
        <begin position="684"/>
        <end position="704"/>
    </location>
</feature>
<name>A0A2T0RLF1_9ACTN</name>
<feature type="transmembrane region" description="Helical" evidence="1">
    <location>
        <begin position="964"/>
        <end position="984"/>
    </location>
</feature>
<feature type="transmembrane region" description="Helical" evidence="1">
    <location>
        <begin position="595"/>
        <end position="613"/>
    </location>
</feature>
<feature type="transmembrane region" description="Helical" evidence="1">
    <location>
        <begin position="347"/>
        <end position="367"/>
    </location>
</feature>
<feature type="transmembrane region" description="Helical" evidence="1">
    <location>
        <begin position="786"/>
        <end position="803"/>
    </location>
</feature>
<feature type="transmembrane region" description="Helical" evidence="1">
    <location>
        <begin position="934"/>
        <end position="952"/>
    </location>
</feature>
<feature type="transmembrane region" description="Helical" evidence="1">
    <location>
        <begin position="990"/>
        <end position="1008"/>
    </location>
</feature>
<gene>
    <name evidence="2" type="ORF">CLV70_11817</name>
</gene>
<keyword evidence="1" id="KW-1133">Transmembrane helix</keyword>
<organism evidence="2 3">
    <name type="scientific">Pseudosporangium ferrugineum</name>
    <dbReference type="NCBI Taxonomy" id="439699"/>
    <lineage>
        <taxon>Bacteria</taxon>
        <taxon>Bacillati</taxon>
        <taxon>Actinomycetota</taxon>
        <taxon>Actinomycetes</taxon>
        <taxon>Micromonosporales</taxon>
        <taxon>Micromonosporaceae</taxon>
        <taxon>Pseudosporangium</taxon>
    </lineage>
</organism>
<feature type="transmembrane region" description="Helical" evidence="1">
    <location>
        <begin position="619"/>
        <end position="636"/>
    </location>
</feature>
<protein>
    <submittedName>
        <fullName evidence="2">Uncharacterized protein</fullName>
    </submittedName>
</protein>
<dbReference type="OrthoDB" id="5167942at2"/>
<feature type="transmembrane region" description="Helical" evidence="1">
    <location>
        <begin position="181"/>
        <end position="201"/>
    </location>
</feature>
<feature type="transmembrane region" description="Helical" evidence="1">
    <location>
        <begin position="863"/>
        <end position="880"/>
    </location>
</feature>
<feature type="transmembrane region" description="Helical" evidence="1">
    <location>
        <begin position="1015"/>
        <end position="1034"/>
    </location>
</feature>
<feature type="transmembrane region" description="Helical" evidence="1">
    <location>
        <begin position="711"/>
        <end position="729"/>
    </location>
</feature>
<feature type="transmembrane region" description="Helical" evidence="1">
    <location>
        <begin position="430"/>
        <end position="463"/>
    </location>
</feature>
<feature type="transmembrane region" description="Helical" evidence="1">
    <location>
        <begin position="319"/>
        <end position="340"/>
    </location>
</feature>
<proteinExistence type="predicted"/>
<dbReference type="NCBIfam" id="NF047321">
    <property type="entry name" value="SCO7613_CTERM"/>
    <property type="match status" value="1"/>
</dbReference>
<feature type="transmembrane region" description="Helical" evidence="1">
    <location>
        <begin position="404"/>
        <end position="424"/>
    </location>
</feature>
<evidence type="ECO:0000313" key="3">
    <source>
        <dbReference type="Proteomes" id="UP000239209"/>
    </source>
</evidence>
<feature type="transmembrane region" description="Helical" evidence="1">
    <location>
        <begin position="470"/>
        <end position="491"/>
    </location>
</feature>
<feature type="transmembrane region" description="Helical" evidence="1">
    <location>
        <begin position="291"/>
        <end position="313"/>
    </location>
</feature>
<evidence type="ECO:0000313" key="2">
    <source>
        <dbReference type="EMBL" id="PRY21952.1"/>
    </source>
</evidence>
<sequence length="1075" mass="106125">MTSYPCPFCRTEASLAAGCPGCGRGPDPDAAEVVRLDAEIPVLTARLATAREAVTAADAALRRAWVGREAAAARVRAAVAAAVKAAPRPSHAPAMTAPVTTATAEASARVMTETSTRLVQNTLFTLGGLLLAVAAIVFTAVAWSQFGVRGRAGLLAAVTVVALAAPLAALRRRLSATAETFAAVGLLLVLLDGYAAWYVNLFGIADYSAWGYAGAVCAVTAAVAAGYEHVTGLIGPRFAALLVAQPVLPLLVAPFHPDAAGWAYTLSAVALVDLAVIHLRRSTLSPLGIAAYALGGLAVFVSGIFALVALAVSGTTAEAAVAASALVVAALVVLAGALGSPVGAARAGAGALVVVASVVAAGRLVAVAGGSRLAPVLIALVVAVAAVVVRLLPAPVRVGPRLGALVVLAPAALVTALATAAAVVTGDADWRLPVVIVVLTAGAAVLLPYRAVALVGAAVLALALPAGLGLAWWAAAPIDLAVAVAALLFVARGMRGAAGVAVLLTAHAVVVAWAEPGVAAATLAAVAGLGGVTAWRGPRWIGGAALATGLVSFAAAGWQGAAALAWSPAAQSRVVLASAAILVAALYPIRRDRPWATAAALLVTGSAPLGALAAGDVPAVHAATGLALIAAAVPAYDRTSAWWAGTVAALLGAGWLAGVADGLLTVFAGPWLHAGARWSGHVSWADVAATAIVAAAAGIGARLLRGWGAAAWSVTPVVAVTVVLGTAALRVPWPGVPAAALLTGLGGLLAAALWGTARRAAGLVPVAAGLLGAALAGAVATDAATLAGFGATVVAGAVAGAGGRELAARITGWLAAASSAFVVAYTAGRAAALPVEVTAFVVLAAAAVVLAVGVLLRRPVESRVVQAAAHGGALVALLLTAGSVRYAAAVCTFWGLALGLRALVRGAGGRRAHVVAAASAELGGWWLLLAAEQVAVVEAYTIPAAAVALLAGRLARRTGPVPSWIGYGPALAAGLLPTLASVLGGEGDPLRRLLLGTAALAVLLAGAHARLQAPVVAGGAVLTLVALHELILVWDLLPRWIPLAAAGLLLVGLAMTLERRRRDLHRVRAALIRMT</sequence>
<feature type="transmembrane region" description="Helical" evidence="1">
    <location>
        <begin position="810"/>
        <end position="831"/>
    </location>
</feature>
<feature type="transmembrane region" description="Helical" evidence="1">
    <location>
        <begin position="373"/>
        <end position="392"/>
    </location>
</feature>
<feature type="transmembrane region" description="Helical" evidence="1">
    <location>
        <begin position="497"/>
        <end position="528"/>
    </location>
</feature>
<dbReference type="InterPro" id="IPR058062">
    <property type="entry name" value="SCO7613_C"/>
</dbReference>
<feature type="transmembrane region" description="Helical" evidence="1">
    <location>
        <begin position="570"/>
        <end position="588"/>
    </location>
</feature>
<dbReference type="AlphaFoldDB" id="A0A2T0RLF1"/>
<feature type="transmembrane region" description="Helical" evidence="1">
    <location>
        <begin position="152"/>
        <end position="169"/>
    </location>
</feature>
<feature type="transmembrane region" description="Helical" evidence="1">
    <location>
        <begin position="1040"/>
        <end position="1057"/>
    </location>
</feature>
<accession>A0A2T0RLF1</accession>
<feature type="transmembrane region" description="Helical" evidence="1">
    <location>
        <begin position="540"/>
        <end position="558"/>
    </location>
</feature>
<dbReference type="EMBL" id="PVZG01000018">
    <property type="protein sequence ID" value="PRY21952.1"/>
    <property type="molecule type" value="Genomic_DNA"/>
</dbReference>
<dbReference type="RefSeq" id="WP_106130022.1">
    <property type="nucleotide sequence ID" value="NZ_PVZG01000018.1"/>
</dbReference>
<feature type="transmembrane region" description="Helical" evidence="1">
    <location>
        <begin position="238"/>
        <end position="255"/>
    </location>
</feature>
<feature type="transmembrane region" description="Helical" evidence="1">
    <location>
        <begin position="837"/>
        <end position="856"/>
    </location>
</feature>
<comment type="caution">
    <text evidence="2">The sequence shown here is derived from an EMBL/GenBank/DDBJ whole genome shotgun (WGS) entry which is preliminary data.</text>
</comment>